<evidence type="ECO:0000313" key="5">
    <source>
        <dbReference type="Proteomes" id="UP000014160"/>
    </source>
</evidence>
<dbReference type="PATRIC" id="fig|1158614.3.peg.4133"/>
<evidence type="ECO:0000259" key="1">
    <source>
        <dbReference type="Pfam" id="PF13154"/>
    </source>
</evidence>
<dbReference type="Gene3D" id="3.40.1360.10">
    <property type="match status" value="1"/>
</dbReference>
<feature type="domain" description="DUF3991" evidence="1">
    <location>
        <begin position="124"/>
        <end position="194"/>
    </location>
</feature>
<dbReference type="eggNOG" id="COG0358">
    <property type="taxonomic scope" value="Bacteria"/>
</dbReference>
<gene>
    <name evidence="3" type="ORF">I592_04181</name>
    <name evidence="2" type="ORF">UKC_04159</name>
</gene>
<reference evidence="2 4" key="1">
    <citation type="submission" date="2013-02" db="EMBL/GenBank/DDBJ databases">
        <title>The Genome Sequence of Enterococcus gilvus ATCC BAA-350.</title>
        <authorList>
            <consortium name="The Broad Institute Genome Sequencing Platform"/>
            <consortium name="The Broad Institute Genome Sequencing Center for Infectious Disease"/>
            <person name="Earl A.M."/>
            <person name="Gilmore M.S."/>
            <person name="Lebreton F."/>
            <person name="Walker B."/>
            <person name="Young S.K."/>
            <person name="Zeng Q."/>
            <person name="Gargeya S."/>
            <person name="Fitzgerald M."/>
            <person name="Haas B."/>
            <person name="Abouelleil A."/>
            <person name="Alvarado L."/>
            <person name="Arachchi H.M."/>
            <person name="Berlin A.M."/>
            <person name="Chapman S.B."/>
            <person name="Dewar J."/>
            <person name="Goldberg J."/>
            <person name="Griggs A."/>
            <person name="Gujja S."/>
            <person name="Hansen M."/>
            <person name="Howarth C."/>
            <person name="Imamovic A."/>
            <person name="Larimer J."/>
            <person name="McCowan C."/>
            <person name="Murphy C."/>
            <person name="Neiman D."/>
            <person name="Pearson M."/>
            <person name="Priest M."/>
            <person name="Roberts A."/>
            <person name="Saif S."/>
            <person name="Shea T."/>
            <person name="Sisk P."/>
            <person name="Sykes S."/>
            <person name="Wortman J."/>
            <person name="Nusbaum C."/>
            <person name="Birren B."/>
        </authorList>
    </citation>
    <scope>NUCLEOTIDE SEQUENCE [LARGE SCALE GENOMIC DNA]</scope>
    <source>
        <strain evidence="2 4">ATCC BAA-350</strain>
    </source>
</reference>
<dbReference type="Pfam" id="PF13155">
    <property type="entry name" value="Toprim_2"/>
    <property type="match status" value="1"/>
</dbReference>
<sequence length="526" mass="61009">MSKSDYKQLLEKAKKISIVSVMDEQGMGYIDMRNFAQGIEHDSLMIDKRKNRFYWNSQVEDGKVVSGDVIDFLGVFFNKSHMEALNYLTQEGHDQLTETSMDMKPKEPFSYYFKHDQSFEEVRNYLVNERSLSGILVDALHDKKFIHQDKYKQAIFAWSDTGKAVGASVIGTEYNPLRYKKYGRFKGIALNSEGNYGFNVTLGTPDRLYVFESPIDMLSYWTMNPTLNNCMLAEMEGLKEQSIYKFIEQMYLSKGALPHEGIYLGVDNDFAGQRFFDNLSKLSYVDPTGKEFSFQKMIPHDRDIPKSNLEVYTAVGNGYGVDWRMLAAIHKSITNFSDEGKMANSWKVKTFYSEEGFDLAEETKRVAETLLDHEIDTKTYDLQKIFKVQEELPTTSIDGIVRKITQYYREYCDFGYHAADVLVKDWNDALRYQVLVGQEAQIINSIYHNRDQEQMKIIRDEEKKKYIALSLSDPNREPFFEADNPLEAEMLVKNYGFQAVDKEDRKKYGIDQTKERQTVSAREAGR</sequence>
<dbReference type="SUPFAM" id="SSF57783">
    <property type="entry name" value="Zinc beta-ribbon"/>
    <property type="match status" value="1"/>
</dbReference>
<accession>R2X9M3</accession>
<dbReference type="EMBL" id="AJDQ01000034">
    <property type="protein sequence ID" value="EOI51484.1"/>
    <property type="molecule type" value="Genomic_DNA"/>
</dbReference>
<evidence type="ECO:0000313" key="2">
    <source>
        <dbReference type="EMBL" id="EOI51484.1"/>
    </source>
</evidence>
<dbReference type="InterPro" id="IPR025054">
    <property type="entry name" value="DUF3991"/>
</dbReference>
<protein>
    <recommendedName>
        <fullName evidence="1">DUF3991 domain-containing protein</fullName>
    </recommendedName>
</protein>
<dbReference type="AlphaFoldDB" id="R2X9M3"/>
<name>R2X9M3_9ENTE</name>
<dbReference type="HOGENOM" id="CLU_039158_0_0_9"/>
<reference evidence="3 5" key="2">
    <citation type="submission" date="2013-03" db="EMBL/GenBank/DDBJ databases">
        <title>The Genome Sequence of Enterococcus gilvus ATCC BAA-350 (PacBio/Illumina hybrid assembly).</title>
        <authorList>
            <consortium name="The Broad Institute Genomics Platform"/>
            <consortium name="The Broad Institute Genome Sequencing Center for Infectious Disease"/>
            <person name="Earl A."/>
            <person name="Russ C."/>
            <person name="Gilmore M."/>
            <person name="Surin D."/>
            <person name="Walker B."/>
            <person name="Young S."/>
            <person name="Zeng Q."/>
            <person name="Gargeya S."/>
            <person name="Fitzgerald M."/>
            <person name="Haas B."/>
            <person name="Abouelleil A."/>
            <person name="Allen A.W."/>
            <person name="Alvarado L."/>
            <person name="Arachchi H.M."/>
            <person name="Berlin A.M."/>
            <person name="Chapman S.B."/>
            <person name="Gainer-Dewar J."/>
            <person name="Goldberg J."/>
            <person name="Griggs A."/>
            <person name="Gujja S."/>
            <person name="Hansen M."/>
            <person name="Howarth C."/>
            <person name="Imamovic A."/>
            <person name="Ireland A."/>
            <person name="Larimer J."/>
            <person name="McCowan C."/>
            <person name="Murphy C."/>
            <person name="Pearson M."/>
            <person name="Poon T.W."/>
            <person name="Priest M."/>
            <person name="Roberts A."/>
            <person name="Saif S."/>
            <person name="Shea T."/>
            <person name="Sisk P."/>
            <person name="Sykes S."/>
            <person name="Wortman J."/>
            <person name="Nusbaum C."/>
            <person name="Birren B."/>
        </authorList>
    </citation>
    <scope>NUCLEOTIDE SEQUENCE [LARGE SCALE GENOMIC DNA]</scope>
    <source>
        <strain evidence="3 5">ATCC BAA-350</strain>
    </source>
</reference>
<dbReference type="Proteomes" id="UP000013750">
    <property type="component" value="Unassembled WGS sequence"/>
</dbReference>
<dbReference type="Proteomes" id="UP000014160">
    <property type="component" value="Unassembled WGS sequence"/>
</dbReference>
<comment type="caution">
    <text evidence="2">The sequence shown here is derived from an EMBL/GenBank/DDBJ whole genome shotgun (WGS) entry which is preliminary data.</text>
</comment>
<dbReference type="OrthoDB" id="9803716at2"/>
<organism evidence="2 4">
    <name type="scientific">Enterococcus gilvus ATCC BAA-350</name>
    <dbReference type="NCBI Taxonomy" id="1158614"/>
    <lineage>
        <taxon>Bacteria</taxon>
        <taxon>Bacillati</taxon>
        <taxon>Bacillota</taxon>
        <taxon>Bacilli</taxon>
        <taxon>Lactobacillales</taxon>
        <taxon>Enterococcaceae</taxon>
        <taxon>Enterococcus</taxon>
    </lineage>
</organism>
<dbReference type="Pfam" id="PF13154">
    <property type="entry name" value="DUF3991"/>
    <property type="match status" value="1"/>
</dbReference>
<dbReference type="EMBL" id="ASWH01000005">
    <property type="protein sequence ID" value="EOW77205.1"/>
    <property type="molecule type" value="Genomic_DNA"/>
</dbReference>
<evidence type="ECO:0000313" key="4">
    <source>
        <dbReference type="Proteomes" id="UP000013750"/>
    </source>
</evidence>
<evidence type="ECO:0000313" key="3">
    <source>
        <dbReference type="EMBL" id="EOW77205.1"/>
    </source>
</evidence>
<keyword evidence="5" id="KW-1185">Reference proteome</keyword>
<proteinExistence type="predicted"/>